<dbReference type="EMBL" id="JBHSNP010000025">
    <property type="protein sequence ID" value="MFC5603781.1"/>
    <property type="molecule type" value="Genomic_DNA"/>
</dbReference>
<dbReference type="Proteomes" id="UP001596071">
    <property type="component" value="Unassembled WGS sequence"/>
</dbReference>
<protein>
    <submittedName>
        <fullName evidence="3">STAS domain-containing protein</fullName>
    </submittedName>
</protein>
<feature type="domain" description="STAS" evidence="2">
    <location>
        <begin position="166"/>
        <end position="277"/>
    </location>
</feature>
<evidence type="ECO:0000313" key="3">
    <source>
        <dbReference type="EMBL" id="MFC5603781.1"/>
    </source>
</evidence>
<accession>A0ABW0TZI6</accession>
<dbReference type="SUPFAM" id="SSF52091">
    <property type="entry name" value="SpoIIaa-like"/>
    <property type="match status" value="1"/>
</dbReference>
<evidence type="ECO:0000259" key="2">
    <source>
        <dbReference type="PROSITE" id="PS50801"/>
    </source>
</evidence>
<comment type="caution">
    <text evidence="3">The sequence shown here is derived from an EMBL/GenBank/DDBJ whole genome shotgun (WGS) entry which is preliminary data.</text>
</comment>
<dbReference type="PANTHER" id="PTHR33745">
    <property type="entry name" value="RSBT ANTAGONIST PROTEIN RSBS-RELATED"/>
    <property type="match status" value="1"/>
</dbReference>
<organism evidence="3 4">
    <name type="scientific">Sporosarcina koreensis</name>
    <dbReference type="NCBI Taxonomy" id="334735"/>
    <lineage>
        <taxon>Bacteria</taxon>
        <taxon>Bacillati</taxon>
        <taxon>Bacillota</taxon>
        <taxon>Bacilli</taxon>
        <taxon>Bacillales</taxon>
        <taxon>Caryophanaceae</taxon>
        <taxon>Sporosarcina</taxon>
    </lineage>
</organism>
<evidence type="ECO:0000313" key="4">
    <source>
        <dbReference type="Proteomes" id="UP001596071"/>
    </source>
</evidence>
<sequence length="280" mass="32245">MRNMNRELYDFLIEHVDAITEDWLSEREAKDGSIYSKDAGEWSEQMLREQNRLTNLTIASSLLEDKEAFENNKREWAKLVAESRVSSRTPIYEVLDALSKVRHAFWRFIEKFVDREGDRVLRSDIMNWGIAVHMAFDELLVEFTRKYDELMNSRLFAQQSLIEELNAPIIKLNSTIGVLPLVGDIDTTRVQSIMDFVPNRCVELDVSHLYIDLSGVSLIDTMVANHIYQLMQVLDLLGIESTLTGIRPEIAQTSVQLGLDFSQIQTFGSLQLALKKTLRK</sequence>
<keyword evidence="1" id="KW-0597">Phosphoprotein</keyword>
<dbReference type="PANTHER" id="PTHR33745:SF3">
    <property type="entry name" value="RSBT CO-ANTAGONIST PROTEIN RSBRC"/>
    <property type="match status" value="1"/>
</dbReference>
<gene>
    <name evidence="3" type="ORF">ACFPTP_11170</name>
</gene>
<evidence type="ECO:0000256" key="1">
    <source>
        <dbReference type="ARBA" id="ARBA00022553"/>
    </source>
</evidence>
<dbReference type="InterPro" id="IPR036513">
    <property type="entry name" value="STAS_dom_sf"/>
</dbReference>
<proteinExistence type="predicted"/>
<keyword evidence="4" id="KW-1185">Reference proteome</keyword>
<dbReference type="InterPro" id="IPR051932">
    <property type="entry name" value="Bact_StressResp_Reg"/>
</dbReference>
<dbReference type="Pfam" id="PF01740">
    <property type="entry name" value="STAS"/>
    <property type="match status" value="1"/>
</dbReference>
<dbReference type="PROSITE" id="PS50801">
    <property type="entry name" value="STAS"/>
    <property type="match status" value="1"/>
</dbReference>
<name>A0ABW0TZI6_9BACL</name>
<dbReference type="CDD" id="cd07041">
    <property type="entry name" value="STAS_RsbR_RsbS_like"/>
    <property type="match status" value="1"/>
</dbReference>
<reference evidence="4" key="1">
    <citation type="journal article" date="2019" name="Int. J. Syst. Evol. Microbiol.">
        <title>The Global Catalogue of Microorganisms (GCM) 10K type strain sequencing project: providing services to taxonomists for standard genome sequencing and annotation.</title>
        <authorList>
            <consortium name="The Broad Institute Genomics Platform"/>
            <consortium name="The Broad Institute Genome Sequencing Center for Infectious Disease"/>
            <person name="Wu L."/>
            <person name="Ma J."/>
        </authorList>
    </citation>
    <scope>NUCLEOTIDE SEQUENCE [LARGE SCALE GENOMIC DNA]</scope>
    <source>
        <strain evidence="4">KACC 11299</strain>
    </source>
</reference>
<dbReference type="Gene3D" id="3.30.750.24">
    <property type="entry name" value="STAS domain"/>
    <property type="match status" value="1"/>
</dbReference>
<dbReference type="RefSeq" id="WP_381444827.1">
    <property type="nucleotide sequence ID" value="NZ_JBHSNP010000025.1"/>
</dbReference>
<dbReference type="InterPro" id="IPR002645">
    <property type="entry name" value="STAS_dom"/>
</dbReference>